<dbReference type="SUPFAM" id="SSF69593">
    <property type="entry name" value="Glycerol-3-phosphate (1)-acyltransferase"/>
    <property type="match status" value="1"/>
</dbReference>
<name>A0ABT3Q414_9PROT</name>
<feature type="transmembrane region" description="Helical" evidence="4">
    <location>
        <begin position="7"/>
        <end position="31"/>
    </location>
</feature>
<evidence type="ECO:0000256" key="4">
    <source>
        <dbReference type="SAM" id="Phobius"/>
    </source>
</evidence>
<dbReference type="EMBL" id="JAPIUX010000001">
    <property type="protein sequence ID" value="MCX2559966.1"/>
    <property type="molecule type" value="Genomic_DNA"/>
</dbReference>
<dbReference type="SMART" id="SM00563">
    <property type="entry name" value="PlsC"/>
    <property type="match status" value="1"/>
</dbReference>
<dbReference type="Pfam" id="PF01553">
    <property type="entry name" value="Acyltransferase"/>
    <property type="match status" value="1"/>
</dbReference>
<comment type="pathway">
    <text evidence="1">Lipid metabolism.</text>
</comment>
<accession>A0ABT3Q414</accession>
<dbReference type="RefSeq" id="WP_166118516.1">
    <property type="nucleotide sequence ID" value="NZ_JAPIUX010000001.1"/>
</dbReference>
<keyword evidence="4" id="KW-0812">Transmembrane</keyword>
<dbReference type="Proteomes" id="UP001526446">
    <property type="component" value="Unassembled WGS sequence"/>
</dbReference>
<dbReference type="PANTHER" id="PTHR10434:SF40">
    <property type="entry name" value="1-ACYL-SN-GLYCEROL-3-PHOSPHATE ACYLTRANSFERASE"/>
    <property type="match status" value="1"/>
</dbReference>
<keyword evidence="2" id="KW-0808">Transferase</keyword>
<keyword evidence="3 6" id="KW-0012">Acyltransferase</keyword>
<dbReference type="PANTHER" id="PTHR10434">
    <property type="entry name" value="1-ACYL-SN-GLYCEROL-3-PHOSPHATE ACYLTRANSFERASE"/>
    <property type="match status" value="1"/>
</dbReference>
<gene>
    <name evidence="6" type="ORF">OQ252_00930</name>
</gene>
<sequence>MALLRSVLFNVLAFVLTLLMGVGAFPIRWFAKRYALPYARLWARLVLLLFRRICGVEVRITGQENLAAAGQGPMLIASQHQSAFDTLIWMLLLPRPSYVMKGELRRIPLLGPMLILAGMMPIERAAGAKAMRVLLRETEKAVAAGKQIVIFPEGTRTAPGAQVPLKPGIAAMAAHAGLPVVPVATNSGLFWGRNAFLKRPGVLYVAIGAPVAPANRKLLLGEIEKSWRVLEQDFATPGITAQAQEAPHGG</sequence>
<keyword evidence="7" id="KW-1185">Reference proteome</keyword>
<evidence type="ECO:0000256" key="2">
    <source>
        <dbReference type="ARBA" id="ARBA00022679"/>
    </source>
</evidence>
<evidence type="ECO:0000259" key="5">
    <source>
        <dbReference type="SMART" id="SM00563"/>
    </source>
</evidence>
<evidence type="ECO:0000256" key="3">
    <source>
        <dbReference type="ARBA" id="ARBA00023315"/>
    </source>
</evidence>
<reference evidence="6 7" key="1">
    <citation type="submission" date="2022-11" db="EMBL/GenBank/DDBJ databases">
        <title>Genome sequencing of Acetobacter type strain.</title>
        <authorList>
            <person name="Heo J."/>
            <person name="Lee D."/>
            <person name="Han B.-H."/>
            <person name="Hong S.-B."/>
            <person name="Kwon S.-W."/>
        </authorList>
    </citation>
    <scope>NUCLEOTIDE SEQUENCE [LARGE SCALE GENOMIC DNA]</scope>
    <source>
        <strain evidence="6 7">KACC 21251</strain>
    </source>
</reference>
<evidence type="ECO:0000313" key="6">
    <source>
        <dbReference type="EMBL" id="MCX2559966.1"/>
    </source>
</evidence>
<keyword evidence="4" id="KW-0472">Membrane</keyword>
<keyword evidence="4" id="KW-1133">Transmembrane helix</keyword>
<evidence type="ECO:0000256" key="1">
    <source>
        <dbReference type="ARBA" id="ARBA00005189"/>
    </source>
</evidence>
<evidence type="ECO:0000313" key="7">
    <source>
        <dbReference type="Proteomes" id="UP001526446"/>
    </source>
</evidence>
<dbReference type="InterPro" id="IPR002123">
    <property type="entry name" value="Plipid/glycerol_acylTrfase"/>
</dbReference>
<comment type="caution">
    <text evidence="6">The sequence shown here is derived from an EMBL/GenBank/DDBJ whole genome shotgun (WGS) entry which is preliminary data.</text>
</comment>
<proteinExistence type="predicted"/>
<dbReference type="GO" id="GO:0016746">
    <property type="term" value="F:acyltransferase activity"/>
    <property type="evidence" value="ECO:0007669"/>
    <property type="project" value="UniProtKB-KW"/>
</dbReference>
<organism evidence="6 7">
    <name type="scientific">Acetobacter farinalis</name>
    <dbReference type="NCBI Taxonomy" id="1260984"/>
    <lineage>
        <taxon>Bacteria</taxon>
        <taxon>Pseudomonadati</taxon>
        <taxon>Pseudomonadota</taxon>
        <taxon>Alphaproteobacteria</taxon>
        <taxon>Acetobacterales</taxon>
        <taxon>Acetobacteraceae</taxon>
        <taxon>Acetobacter</taxon>
    </lineage>
</organism>
<protein>
    <submittedName>
        <fullName evidence="6">Lysophospholipid acyltransferase family protein</fullName>
    </submittedName>
</protein>
<dbReference type="CDD" id="cd07989">
    <property type="entry name" value="LPLAT_AGPAT-like"/>
    <property type="match status" value="1"/>
</dbReference>
<feature type="domain" description="Phospholipid/glycerol acyltransferase" evidence="5">
    <location>
        <begin position="74"/>
        <end position="188"/>
    </location>
</feature>